<dbReference type="Gene3D" id="1.10.10.1420">
    <property type="entry name" value="DNA replication factor Cdt1, C-terminal WH domain"/>
    <property type="match status" value="1"/>
</dbReference>
<dbReference type="InterPro" id="IPR032054">
    <property type="entry name" value="Cdt1_C"/>
</dbReference>
<evidence type="ECO:0000256" key="1">
    <source>
        <dbReference type="ARBA" id="ARBA00008356"/>
    </source>
</evidence>
<evidence type="ECO:0000256" key="3">
    <source>
        <dbReference type="SAM" id="MobiDB-lite"/>
    </source>
</evidence>
<sequence length="496" mass="53875">MPKTTKAAKAQRPRKTIESYGRVTKATSALSTSKKRKASPEPLESAPSTLPSISTPRKRFRTHGLNTPAETPTKALGRSLEILNIKPTDSPKLSSFSAKLHGLPSPSASQDATPTTSRSAADTIPPTDEAIPQTVQDLISLNASFFTGLSIHYAHHGTGTTVDVKELTPAISRIWGRRRVRLDDLQRCLGVLTLNASDRIPFALVDHGRGKVCLELLSNTANNVTVRQPDTEAMKQEFEQLIVKEWSQSDENADDFVASLPTVPVKSSKSLVRIQPLLMRGQQRLEDLMKGRLPPSTIQSTTRKRRHGDRDDSPVPEPSAESDEHPVKRLKEASTDVGPPKPVPNQRKERHPNHETLSLPSSASRQTSLLDRIRVKESVSATQVVRSPTELARHAALSRAPEVLSILDLLLCSKGIILSPTAPVARTSFSLNAVVKAVQGSVKNPLASKDVGDVLRVLEEVTGGYVRLVSFGGVHAVVVAGRRPREADISSWGIGQ</sequence>
<protein>
    <recommendedName>
        <fullName evidence="4">DNA replication factor Cdt1 C-terminal domain-containing protein</fullName>
    </recommendedName>
</protein>
<feature type="compositionally biased region" description="Polar residues" evidence="3">
    <location>
        <begin position="106"/>
        <end position="120"/>
    </location>
</feature>
<feature type="compositionally biased region" description="Basic and acidic residues" evidence="3">
    <location>
        <begin position="322"/>
        <end position="334"/>
    </location>
</feature>
<reference evidence="5 7" key="1">
    <citation type="submission" date="2020-01" db="EMBL/GenBank/DDBJ databases">
        <authorList>
            <consortium name="DOE Joint Genome Institute"/>
            <person name="Haridas S."/>
            <person name="Albert R."/>
            <person name="Binder M."/>
            <person name="Bloem J."/>
            <person name="Labutti K."/>
            <person name="Salamov A."/>
            <person name="Andreopoulos B."/>
            <person name="Baker S.E."/>
            <person name="Barry K."/>
            <person name="Bills G."/>
            <person name="Bluhm B.H."/>
            <person name="Cannon C."/>
            <person name="Castanera R."/>
            <person name="Culley D.E."/>
            <person name="Daum C."/>
            <person name="Ezra D."/>
            <person name="Gonzalez J.B."/>
            <person name="Henrissat B."/>
            <person name="Kuo A."/>
            <person name="Liang C."/>
            <person name="Lipzen A."/>
            <person name="Lutzoni F."/>
            <person name="Magnuson J."/>
            <person name="Mondo S."/>
            <person name="Nolan M."/>
            <person name="Ohm R."/>
            <person name="Pangilinan J."/>
            <person name="Park H.-J."/>
            <person name="Ramirez L."/>
            <person name="Alfaro M."/>
            <person name="Sun H."/>
            <person name="Tritt A."/>
            <person name="Yoshinaga Y."/>
            <person name="Zwiers L.-H."/>
            <person name="Turgeon B.G."/>
            <person name="Goodwin S.B."/>
            <person name="Spatafora J.W."/>
            <person name="Crous P.W."/>
            <person name="Grigoriev I.V."/>
        </authorList>
    </citation>
    <scope>NUCLEOTIDE SEQUENCE</scope>
    <source>
        <strain evidence="5 7">CBS 781.70</strain>
    </source>
</reference>
<feature type="region of interest" description="Disordered" evidence="3">
    <location>
        <begin position="285"/>
        <end position="367"/>
    </location>
</feature>
<reference evidence="7" key="2">
    <citation type="submission" date="2020-04" db="EMBL/GenBank/DDBJ databases">
        <authorList>
            <consortium name="NCBI Genome Project"/>
        </authorList>
    </citation>
    <scope>NUCLEOTIDE SEQUENCE</scope>
    <source>
        <strain evidence="7">CBS 781.70</strain>
    </source>
</reference>
<keyword evidence="6" id="KW-1185">Reference proteome</keyword>
<keyword evidence="2" id="KW-0131">Cell cycle</keyword>
<dbReference type="Pfam" id="PF26121">
    <property type="entry name" value="HTH_CDT1"/>
    <property type="match status" value="1"/>
</dbReference>
<feature type="region of interest" description="Disordered" evidence="3">
    <location>
        <begin position="95"/>
        <end position="126"/>
    </location>
</feature>
<dbReference type="AlphaFoldDB" id="A0A6G1FSB8"/>
<feature type="compositionally biased region" description="Polar residues" evidence="3">
    <location>
        <begin position="355"/>
        <end position="367"/>
    </location>
</feature>
<dbReference type="Pfam" id="PF16679">
    <property type="entry name" value="CDT1_C"/>
    <property type="match status" value="1"/>
</dbReference>
<evidence type="ECO:0000313" key="7">
    <source>
        <dbReference type="RefSeq" id="XP_033530308.1"/>
    </source>
</evidence>
<evidence type="ECO:0000313" key="5">
    <source>
        <dbReference type="EMBL" id="KAF1808677.1"/>
    </source>
</evidence>
<dbReference type="Proteomes" id="UP000504638">
    <property type="component" value="Unplaced"/>
</dbReference>
<reference evidence="7" key="3">
    <citation type="submission" date="2025-04" db="UniProtKB">
        <authorList>
            <consortium name="RefSeq"/>
        </authorList>
    </citation>
    <scope>IDENTIFICATION</scope>
    <source>
        <strain evidence="7">CBS 781.70</strain>
    </source>
</reference>
<accession>A0A6G1FSB8</accession>
<gene>
    <name evidence="5 7" type="ORF">P152DRAFT_462241</name>
</gene>
<evidence type="ECO:0000256" key="2">
    <source>
        <dbReference type="ARBA" id="ARBA00023306"/>
    </source>
</evidence>
<proteinExistence type="inferred from homology"/>
<dbReference type="EMBL" id="ML975180">
    <property type="protein sequence ID" value="KAF1808677.1"/>
    <property type="molecule type" value="Genomic_DNA"/>
</dbReference>
<dbReference type="GeneID" id="54420865"/>
<feature type="domain" description="DNA replication factor Cdt1 C-terminal" evidence="4">
    <location>
        <begin position="368"/>
        <end position="471"/>
    </location>
</feature>
<dbReference type="RefSeq" id="XP_033530308.1">
    <property type="nucleotide sequence ID" value="XM_033680295.1"/>
</dbReference>
<comment type="similarity">
    <text evidence="1">Belongs to the Cdt1 family.</text>
</comment>
<name>A0A6G1FSB8_9PEZI</name>
<organism evidence="5">
    <name type="scientific">Eremomyces bilateralis CBS 781.70</name>
    <dbReference type="NCBI Taxonomy" id="1392243"/>
    <lineage>
        <taxon>Eukaryota</taxon>
        <taxon>Fungi</taxon>
        <taxon>Dikarya</taxon>
        <taxon>Ascomycota</taxon>
        <taxon>Pezizomycotina</taxon>
        <taxon>Dothideomycetes</taxon>
        <taxon>Dothideomycetes incertae sedis</taxon>
        <taxon>Eremomycetales</taxon>
        <taxon>Eremomycetaceae</taxon>
        <taxon>Eremomyces</taxon>
    </lineage>
</organism>
<feature type="region of interest" description="Disordered" evidence="3">
    <location>
        <begin position="1"/>
        <end position="74"/>
    </location>
</feature>
<feature type="compositionally biased region" description="Polar residues" evidence="3">
    <location>
        <begin position="46"/>
        <end position="55"/>
    </location>
</feature>
<evidence type="ECO:0000259" key="4">
    <source>
        <dbReference type="Pfam" id="PF16679"/>
    </source>
</evidence>
<dbReference type="InterPro" id="IPR038090">
    <property type="entry name" value="Cdt1_C_WH_dom_sf"/>
</dbReference>
<dbReference type="OrthoDB" id="341730at2759"/>
<evidence type="ECO:0000313" key="6">
    <source>
        <dbReference type="Proteomes" id="UP000504638"/>
    </source>
</evidence>